<organism evidence="7 8">
    <name type="scientific">Paenibacillus puldeungensis</name>
    <dbReference type="NCBI Taxonomy" id="696536"/>
    <lineage>
        <taxon>Bacteria</taxon>
        <taxon>Bacillati</taxon>
        <taxon>Bacillota</taxon>
        <taxon>Bacilli</taxon>
        <taxon>Bacillales</taxon>
        <taxon>Paenibacillaceae</taxon>
        <taxon>Paenibacillus</taxon>
    </lineage>
</organism>
<evidence type="ECO:0000313" key="7">
    <source>
        <dbReference type="EMBL" id="MFD1174968.1"/>
    </source>
</evidence>
<dbReference type="InterPro" id="IPR051461">
    <property type="entry name" value="UPF0750_membrane"/>
</dbReference>
<dbReference type="InterPro" id="IPR003740">
    <property type="entry name" value="YitT"/>
</dbReference>
<keyword evidence="3 6" id="KW-0812">Transmembrane</keyword>
<evidence type="ECO:0000256" key="4">
    <source>
        <dbReference type="ARBA" id="ARBA00022989"/>
    </source>
</evidence>
<reference evidence="8" key="1">
    <citation type="journal article" date="2019" name="Int. J. Syst. Evol. Microbiol.">
        <title>The Global Catalogue of Microorganisms (GCM) 10K type strain sequencing project: providing services to taxonomists for standard genome sequencing and annotation.</title>
        <authorList>
            <consortium name="The Broad Institute Genomics Platform"/>
            <consortium name="The Broad Institute Genome Sequencing Center for Infectious Disease"/>
            <person name="Wu L."/>
            <person name="Ma J."/>
        </authorList>
    </citation>
    <scope>NUCLEOTIDE SEQUENCE [LARGE SCALE GENOMIC DNA]</scope>
    <source>
        <strain evidence="8">CCUG 59189</strain>
    </source>
</reference>
<keyword evidence="5 6" id="KW-0472">Membrane</keyword>
<dbReference type="Proteomes" id="UP001597262">
    <property type="component" value="Unassembled WGS sequence"/>
</dbReference>
<evidence type="ECO:0000256" key="6">
    <source>
        <dbReference type="SAM" id="Phobius"/>
    </source>
</evidence>
<comment type="subcellular location">
    <subcellularLocation>
        <location evidence="1">Cell membrane</location>
        <topology evidence="1">Multi-pass membrane protein</topology>
    </subcellularLocation>
</comment>
<feature type="transmembrane region" description="Helical" evidence="6">
    <location>
        <begin position="20"/>
        <end position="43"/>
    </location>
</feature>
<protein>
    <submittedName>
        <fullName evidence="7">YitT family protein</fullName>
    </submittedName>
</protein>
<dbReference type="Pfam" id="PF02588">
    <property type="entry name" value="YitT_membrane"/>
    <property type="match status" value="1"/>
</dbReference>
<feature type="transmembrane region" description="Helical" evidence="6">
    <location>
        <begin position="55"/>
        <end position="78"/>
    </location>
</feature>
<evidence type="ECO:0000256" key="5">
    <source>
        <dbReference type="ARBA" id="ARBA00023136"/>
    </source>
</evidence>
<feature type="transmembrane region" description="Helical" evidence="6">
    <location>
        <begin position="85"/>
        <end position="104"/>
    </location>
</feature>
<comment type="caution">
    <text evidence="7">The sequence shown here is derived from an EMBL/GenBank/DDBJ whole genome shotgun (WGS) entry which is preliminary data.</text>
</comment>
<keyword evidence="4 6" id="KW-1133">Transmembrane helix</keyword>
<sequence length="218" mass="24454">MKIASPALRRYRIRRSLTKIPLIIAGSIIQGFAMGVFLFPHSIPSGGGAGLAVLLHYWLDLPMSLGLWLTNFTFLLFAVHYLGKFSAVGTIMVITMTSVSVNFFEVYVDTPFSNVWVNLLMGSLFLGIGIAILLRQRVSNGGIGFVALAISKYRRINPGTSLFLMNGGIFLITAYVIDWKIIIQAILCQWLATRVINLLYSQAFLMKRLFYPLAWRRK</sequence>
<dbReference type="EMBL" id="JBHTLM010000001">
    <property type="protein sequence ID" value="MFD1174968.1"/>
    <property type="molecule type" value="Genomic_DNA"/>
</dbReference>
<name>A0ABW3RRP6_9BACL</name>
<feature type="transmembrane region" description="Helical" evidence="6">
    <location>
        <begin position="156"/>
        <end position="175"/>
    </location>
</feature>
<gene>
    <name evidence="7" type="ORF">ACFQ3W_01425</name>
</gene>
<feature type="transmembrane region" description="Helical" evidence="6">
    <location>
        <begin position="116"/>
        <end position="135"/>
    </location>
</feature>
<keyword evidence="2" id="KW-1003">Cell membrane</keyword>
<feature type="transmembrane region" description="Helical" evidence="6">
    <location>
        <begin position="181"/>
        <end position="200"/>
    </location>
</feature>
<dbReference type="PANTHER" id="PTHR33545">
    <property type="entry name" value="UPF0750 MEMBRANE PROTEIN YITT-RELATED"/>
    <property type="match status" value="1"/>
</dbReference>
<dbReference type="PANTHER" id="PTHR33545:SF9">
    <property type="entry name" value="UPF0750 MEMBRANE PROTEIN YITE"/>
    <property type="match status" value="1"/>
</dbReference>
<accession>A0ABW3RRP6</accession>
<evidence type="ECO:0000256" key="2">
    <source>
        <dbReference type="ARBA" id="ARBA00022475"/>
    </source>
</evidence>
<evidence type="ECO:0000313" key="8">
    <source>
        <dbReference type="Proteomes" id="UP001597262"/>
    </source>
</evidence>
<keyword evidence="8" id="KW-1185">Reference proteome</keyword>
<dbReference type="RefSeq" id="WP_379315863.1">
    <property type="nucleotide sequence ID" value="NZ_JBHTLM010000001.1"/>
</dbReference>
<proteinExistence type="predicted"/>
<evidence type="ECO:0000256" key="3">
    <source>
        <dbReference type="ARBA" id="ARBA00022692"/>
    </source>
</evidence>
<evidence type="ECO:0000256" key="1">
    <source>
        <dbReference type="ARBA" id="ARBA00004651"/>
    </source>
</evidence>